<evidence type="ECO:0000256" key="5">
    <source>
        <dbReference type="ARBA" id="ARBA00022697"/>
    </source>
</evidence>
<organism evidence="15 16">
    <name type="scientific">Pajaroellobacter abortibovis</name>
    <dbReference type="NCBI Taxonomy" id="1882918"/>
    <lineage>
        <taxon>Bacteria</taxon>
        <taxon>Pseudomonadati</taxon>
        <taxon>Myxococcota</taxon>
        <taxon>Polyangia</taxon>
        <taxon>Polyangiales</taxon>
        <taxon>Polyangiaceae</taxon>
    </lineage>
</organism>
<dbReference type="CDD" id="cd02316">
    <property type="entry name" value="VcASADH2_like_N"/>
    <property type="match status" value="1"/>
</dbReference>
<dbReference type="SMART" id="SM00859">
    <property type="entry name" value="Semialdhyde_dh"/>
    <property type="match status" value="1"/>
</dbReference>
<comment type="subunit">
    <text evidence="2">Homodimer.</text>
</comment>
<sequence length="334" mass="36326">MPPLSVVVVGATGTVGRQIIQLLESSSLTIAHLRLLASTRGAGQHLQWKGESIPVEVLAENSFRGVDLAFFSVGATVSKRYAPLATAAGALVIDNSSAWRNEPEVPLVVPEVNLSAAHRRPKNIIANPNCCVIPLTTALKPLHDTAHIRHIVVSTYQSTSGKGYAATQKLLEQSKPFLEKTDRLIPPSYHPFAFNLLCDWQSNSNNYCEEEIKLIQETKKIFNDPTLGISPTTVRVPVLVGHAISVHVQFHQPLQAVQARPLLQAGEGIVFVDEQSHLRHYLQPIHAAGTNAVYVGRLRDDLAISGALNLWIVSDNLRKGAALNAIQIAEKIGI</sequence>
<dbReference type="GO" id="GO:0009097">
    <property type="term" value="P:isoleucine biosynthetic process"/>
    <property type="evidence" value="ECO:0007669"/>
    <property type="project" value="UniProtKB-UniRule"/>
</dbReference>
<feature type="domain" description="Semialdehyde dehydrogenase NAD-binding" evidence="14">
    <location>
        <begin position="5"/>
        <end position="120"/>
    </location>
</feature>
<dbReference type="EMBL" id="CP016908">
    <property type="protein sequence ID" value="APS00585.1"/>
    <property type="molecule type" value="Genomic_DNA"/>
</dbReference>
<evidence type="ECO:0000256" key="12">
    <source>
        <dbReference type="NCBIfam" id="TIGR01296"/>
    </source>
</evidence>
<name>A0A1L6MYX7_9BACT</name>
<evidence type="ECO:0000256" key="7">
    <source>
        <dbReference type="ARBA" id="ARBA00022915"/>
    </source>
</evidence>
<keyword evidence="16" id="KW-1185">Reference proteome</keyword>
<dbReference type="Proteomes" id="UP000185544">
    <property type="component" value="Chromosome"/>
</dbReference>
<dbReference type="KEGG" id="pabo:BCY86_07795"/>
<dbReference type="STRING" id="1882918.BCY86_07795"/>
<dbReference type="RefSeq" id="WP_075277254.1">
    <property type="nucleotide sequence ID" value="NZ_CP016908.1"/>
</dbReference>
<dbReference type="SUPFAM" id="SSF55347">
    <property type="entry name" value="Glyceraldehyde-3-phosphate dehydrogenase-like, C-terminal domain"/>
    <property type="match status" value="1"/>
</dbReference>
<evidence type="ECO:0000256" key="2">
    <source>
        <dbReference type="ARBA" id="ARBA00011738"/>
    </source>
</evidence>
<evidence type="ECO:0000256" key="8">
    <source>
        <dbReference type="ARBA" id="ARBA00023002"/>
    </source>
</evidence>
<feature type="active site" description="Proton acceptor" evidence="13">
    <location>
        <position position="242"/>
    </location>
</feature>
<dbReference type="InterPro" id="IPR036291">
    <property type="entry name" value="NAD(P)-bd_dom_sf"/>
</dbReference>
<evidence type="ECO:0000256" key="13">
    <source>
        <dbReference type="PIRSR" id="PIRSR000148-1"/>
    </source>
</evidence>
<keyword evidence="7" id="KW-0220">Diaminopimelate biosynthesis</keyword>
<dbReference type="GO" id="GO:0009088">
    <property type="term" value="P:threonine biosynthetic process"/>
    <property type="evidence" value="ECO:0007669"/>
    <property type="project" value="UniProtKB-UniRule"/>
</dbReference>
<dbReference type="Gene3D" id="3.30.360.10">
    <property type="entry name" value="Dihydrodipicolinate Reductase, domain 2"/>
    <property type="match status" value="1"/>
</dbReference>
<dbReference type="EC" id="1.2.1.11" evidence="3 12"/>
<evidence type="ECO:0000313" key="16">
    <source>
        <dbReference type="Proteomes" id="UP000185544"/>
    </source>
</evidence>
<comment type="similarity">
    <text evidence="1">Belongs to the aspartate-semialdehyde dehydrogenase family.</text>
</comment>
<dbReference type="Pfam" id="PF01118">
    <property type="entry name" value="Semialdhyde_dh"/>
    <property type="match status" value="1"/>
</dbReference>
<keyword evidence="5" id="KW-0791">Threonine biosynthesis</keyword>
<dbReference type="PIRSF" id="PIRSF000148">
    <property type="entry name" value="ASA_dh"/>
    <property type="match status" value="1"/>
</dbReference>
<evidence type="ECO:0000256" key="1">
    <source>
        <dbReference type="ARBA" id="ARBA00010584"/>
    </source>
</evidence>
<dbReference type="GO" id="GO:0051287">
    <property type="term" value="F:NAD binding"/>
    <property type="evidence" value="ECO:0007669"/>
    <property type="project" value="InterPro"/>
</dbReference>
<dbReference type="InterPro" id="IPR005986">
    <property type="entry name" value="Asp_semialdehyde_DH_beta"/>
</dbReference>
<keyword evidence="8" id="KW-0560">Oxidoreductase</keyword>
<keyword evidence="4" id="KW-0028">Amino-acid biosynthesis</keyword>
<keyword evidence="6" id="KW-0521">NADP</keyword>
<dbReference type="GO" id="GO:0046983">
    <property type="term" value="F:protein dimerization activity"/>
    <property type="evidence" value="ECO:0007669"/>
    <property type="project" value="InterPro"/>
</dbReference>
<evidence type="ECO:0000256" key="3">
    <source>
        <dbReference type="ARBA" id="ARBA00013120"/>
    </source>
</evidence>
<evidence type="ECO:0000256" key="10">
    <source>
        <dbReference type="ARBA" id="ARBA00023167"/>
    </source>
</evidence>
<keyword evidence="10" id="KW-0486">Methionine biosynthesis</keyword>
<evidence type="ECO:0000259" key="14">
    <source>
        <dbReference type="SMART" id="SM00859"/>
    </source>
</evidence>
<evidence type="ECO:0000256" key="6">
    <source>
        <dbReference type="ARBA" id="ARBA00022857"/>
    </source>
</evidence>
<dbReference type="Gene3D" id="3.40.50.720">
    <property type="entry name" value="NAD(P)-binding Rossmann-like Domain"/>
    <property type="match status" value="1"/>
</dbReference>
<protein>
    <recommendedName>
        <fullName evidence="3 12">Aspartate-semialdehyde dehydrogenase</fullName>
        <ecNumber evidence="3 12">1.2.1.11</ecNumber>
    </recommendedName>
</protein>
<evidence type="ECO:0000313" key="15">
    <source>
        <dbReference type="EMBL" id="APS00585.1"/>
    </source>
</evidence>
<keyword evidence="9" id="KW-0457">Lysine biosynthesis</keyword>
<dbReference type="NCBIfam" id="TIGR01296">
    <property type="entry name" value="asd_B"/>
    <property type="match status" value="1"/>
</dbReference>
<evidence type="ECO:0000256" key="9">
    <source>
        <dbReference type="ARBA" id="ARBA00023154"/>
    </source>
</evidence>
<reference evidence="15 16" key="1">
    <citation type="submission" date="2016-08" db="EMBL/GenBank/DDBJ databases">
        <title>Identification and validation of antigenic proteins from Pajaroellobacter abortibovis using de-novo genome sequence assembly and reverse vaccinology.</title>
        <authorList>
            <person name="Welly B.T."/>
            <person name="Miller M.R."/>
            <person name="Stott J.L."/>
            <person name="Blanchard M.T."/>
            <person name="Islas-Trejo A.D."/>
            <person name="O'Rourke S.M."/>
            <person name="Young A.E."/>
            <person name="Medrano J.F."/>
            <person name="Van Eenennaam A.L."/>
        </authorList>
    </citation>
    <scope>NUCLEOTIDE SEQUENCE [LARGE SCALE GENOMIC DNA]</scope>
    <source>
        <strain evidence="15 16">BTF92-0548A/99-0131</strain>
    </source>
</reference>
<dbReference type="SUPFAM" id="SSF51735">
    <property type="entry name" value="NAD(P)-binding Rossmann-fold domains"/>
    <property type="match status" value="1"/>
</dbReference>
<accession>A0A1L6MYX7</accession>
<dbReference type="PANTHER" id="PTHR46278:SF2">
    <property type="entry name" value="ASPARTATE-SEMIALDEHYDE DEHYDROGENASE"/>
    <property type="match status" value="1"/>
</dbReference>
<evidence type="ECO:0000256" key="4">
    <source>
        <dbReference type="ARBA" id="ARBA00022605"/>
    </source>
</evidence>
<dbReference type="NCBIfam" id="NF011456">
    <property type="entry name" value="PRK14874.1"/>
    <property type="match status" value="1"/>
</dbReference>
<gene>
    <name evidence="15" type="ORF">BCY86_07795</name>
</gene>
<dbReference type="OrthoDB" id="9805684at2"/>
<dbReference type="GO" id="GO:0009089">
    <property type="term" value="P:lysine biosynthetic process via diaminopimelate"/>
    <property type="evidence" value="ECO:0007669"/>
    <property type="project" value="UniProtKB-UniRule"/>
</dbReference>
<dbReference type="Pfam" id="PF02774">
    <property type="entry name" value="Semialdhyde_dhC"/>
    <property type="match status" value="1"/>
</dbReference>
<dbReference type="PANTHER" id="PTHR46278">
    <property type="entry name" value="DEHYDROGENASE, PUTATIVE-RELATED"/>
    <property type="match status" value="1"/>
</dbReference>
<dbReference type="GO" id="GO:0050661">
    <property type="term" value="F:NADP binding"/>
    <property type="evidence" value="ECO:0007669"/>
    <property type="project" value="InterPro"/>
</dbReference>
<evidence type="ECO:0000256" key="11">
    <source>
        <dbReference type="ARBA" id="ARBA00047891"/>
    </source>
</evidence>
<dbReference type="GO" id="GO:0009086">
    <property type="term" value="P:methionine biosynthetic process"/>
    <property type="evidence" value="ECO:0007669"/>
    <property type="project" value="UniProtKB-UniRule"/>
</dbReference>
<comment type="catalytic activity">
    <reaction evidence="11">
        <text>L-aspartate 4-semialdehyde + phosphate + NADP(+) = 4-phospho-L-aspartate + NADPH + H(+)</text>
        <dbReference type="Rhea" id="RHEA:24284"/>
        <dbReference type="ChEBI" id="CHEBI:15378"/>
        <dbReference type="ChEBI" id="CHEBI:43474"/>
        <dbReference type="ChEBI" id="CHEBI:57535"/>
        <dbReference type="ChEBI" id="CHEBI:57783"/>
        <dbReference type="ChEBI" id="CHEBI:58349"/>
        <dbReference type="ChEBI" id="CHEBI:537519"/>
        <dbReference type="EC" id="1.2.1.11"/>
    </reaction>
</comment>
<dbReference type="GO" id="GO:0004073">
    <property type="term" value="F:aspartate-semialdehyde dehydrogenase activity"/>
    <property type="evidence" value="ECO:0007669"/>
    <property type="project" value="UniProtKB-UniRule"/>
</dbReference>
<dbReference type="InterPro" id="IPR012280">
    <property type="entry name" value="Semialdhyde_DH_dimer_dom"/>
</dbReference>
<proteinExistence type="inferred from homology"/>
<dbReference type="GO" id="GO:0019877">
    <property type="term" value="P:diaminopimelate biosynthetic process"/>
    <property type="evidence" value="ECO:0007669"/>
    <property type="project" value="UniProtKB-KW"/>
</dbReference>
<dbReference type="AlphaFoldDB" id="A0A1L6MYX7"/>
<feature type="active site" description="Acyl-thioester intermediate" evidence="13">
    <location>
        <position position="130"/>
    </location>
</feature>
<dbReference type="InterPro" id="IPR000534">
    <property type="entry name" value="Semialdehyde_DH_NAD-bd"/>
</dbReference>